<reference evidence="3" key="1">
    <citation type="submission" date="2015-08" db="EMBL/GenBank/DDBJ databases">
        <title>Genome sequencing project for genomic taxonomy and phylogenomics of Bacillus-like bacteria.</title>
        <authorList>
            <person name="Liu B."/>
            <person name="Wang J."/>
            <person name="Zhu Y."/>
            <person name="Liu G."/>
            <person name="Chen Q."/>
            <person name="Chen Z."/>
            <person name="Lan J."/>
            <person name="Che J."/>
            <person name="Ge C."/>
            <person name="Shi H."/>
            <person name="Pan Z."/>
            <person name="Liu X."/>
        </authorList>
    </citation>
    <scope>NUCLEOTIDE SEQUENCE [LARGE SCALE GENOMIC DNA]</scope>
    <source>
        <strain evidence="3">FJAT-22460</strain>
    </source>
</reference>
<organism evidence="2 3">
    <name type="scientific">Paenibacillus solani</name>
    <dbReference type="NCBI Taxonomy" id="1705565"/>
    <lineage>
        <taxon>Bacteria</taxon>
        <taxon>Bacillati</taxon>
        <taxon>Bacillota</taxon>
        <taxon>Bacilli</taxon>
        <taxon>Bacillales</taxon>
        <taxon>Paenibacillaceae</taxon>
        <taxon>Paenibacillus</taxon>
    </lineage>
</organism>
<gene>
    <name evidence="2" type="ORF">AM231_22835</name>
</gene>
<dbReference type="SUPFAM" id="SSF50242">
    <property type="entry name" value="TIMP-like"/>
    <property type="match status" value="1"/>
</dbReference>
<dbReference type="AlphaFoldDB" id="A0A0M1N3P9"/>
<evidence type="ECO:0000313" key="3">
    <source>
        <dbReference type="Proteomes" id="UP000036932"/>
    </source>
</evidence>
<dbReference type="EMBL" id="LIUT01000006">
    <property type="protein sequence ID" value="KOR76778.1"/>
    <property type="molecule type" value="Genomic_DNA"/>
</dbReference>
<dbReference type="Gene3D" id="2.40.50.120">
    <property type="match status" value="1"/>
</dbReference>
<dbReference type="Proteomes" id="UP000036932">
    <property type="component" value="Unassembled WGS sequence"/>
</dbReference>
<dbReference type="RefSeq" id="WP_054404661.1">
    <property type="nucleotide sequence ID" value="NZ_LIUT01000006.1"/>
</dbReference>
<evidence type="ECO:0008006" key="4">
    <source>
        <dbReference type="Google" id="ProtNLM"/>
    </source>
</evidence>
<proteinExistence type="predicted"/>
<dbReference type="InterPro" id="IPR008993">
    <property type="entry name" value="TIMP-like_OB-fold"/>
</dbReference>
<feature type="region of interest" description="Disordered" evidence="1">
    <location>
        <begin position="121"/>
        <end position="144"/>
    </location>
</feature>
<evidence type="ECO:0000256" key="1">
    <source>
        <dbReference type="SAM" id="MobiDB-lite"/>
    </source>
</evidence>
<dbReference type="OrthoDB" id="2640916at2"/>
<protein>
    <recommendedName>
        <fullName evidence="4">CbiN domain protein</fullName>
    </recommendedName>
</protein>
<name>A0A0M1N3P9_9BACL</name>
<accession>A0A0M1N3P9</accession>
<comment type="caution">
    <text evidence="2">The sequence shown here is derived from an EMBL/GenBank/DDBJ whole genome shotgun (WGS) entry which is preliminary data.</text>
</comment>
<dbReference type="PATRIC" id="fig|1705565.3.peg.700"/>
<keyword evidence="3" id="KW-1185">Reference proteome</keyword>
<sequence length="165" mass="18153">MKKGLLVMIILSLSLGIWLGTDQSRASALSCAGPRPVTEELKVSAAVFRGTLISHNPASDVSQTNYVFQVAEWWKGDMKSSTITLYTNGWESFEEGKEYVVFANKGKEKFKPRLCGNTGLSSRVDTAPLGEGTQPEKPAQPAKRPTTFNILDGLIELIRILQNKH</sequence>
<evidence type="ECO:0000313" key="2">
    <source>
        <dbReference type="EMBL" id="KOR76778.1"/>
    </source>
</evidence>